<organism evidence="3 4">
    <name type="scientific">Parafrankia irregularis</name>
    <dbReference type="NCBI Taxonomy" id="795642"/>
    <lineage>
        <taxon>Bacteria</taxon>
        <taxon>Bacillati</taxon>
        <taxon>Actinomycetota</taxon>
        <taxon>Actinomycetes</taxon>
        <taxon>Frankiales</taxon>
        <taxon>Frankiaceae</taxon>
        <taxon>Parafrankia</taxon>
    </lineage>
</organism>
<evidence type="ECO:0000256" key="1">
    <source>
        <dbReference type="ARBA" id="ARBA00023172"/>
    </source>
</evidence>
<dbReference type="Pfam" id="PF00589">
    <property type="entry name" value="Phage_integrase"/>
    <property type="match status" value="1"/>
</dbReference>
<dbReference type="GO" id="GO:0015074">
    <property type="term" value="P:DNA integration"/>
    <property type="evidence" value="ECO:0007669"/>
    <property type="project" value="InterPro"/>
</dbReference>
<evidence type="ECO:0000259" key="2">
    <source>
        <dbReference type="PROSITE" id="PS51898"/>
    </source>
</evidence>
<gene>
    <name evidence="3" type="ORF">Ga0074812_12523</name>
</gene>
<dbReference type="GO" id="GO:0006310">
    <property type="term" value="P:DNA recombination"/>
    <property type="evidence" value="ECO:0007669"/>
    <property type="project" value="UniProtKB-KW"/>
</dbReference>
<dbReference type="Gene3D" id="1.10.443.10">
    <property type="entry name" value="Intergrase catalytic core"/>
    <property type="match status" value="1"/>
</dbReference>
<dbReference type="InterPro" id="IPR013762">
    <property type="entry name" value="Integrase-like_cat_sf"/>
</dbReference>
<dbReference type="InterPro" id="IPR011010">
    <property type="entry name" value="DNA_brk_join_enz"/>
</dbReference>
<feature type="domain" description="Tyr recombinase" evidence="2">
    <location>
        <begin position="1"/>
        <end position="111"/>
    </location>
</feature>
<dbReference type="Proteomes" id="UP000198802">
    <property type="component" value="Unassembled WGS sequence"/>
</dbReference>
<dbReference type="RefSeq" id="WP_235498447.1">
    <property type="nucleotide sequence ID" value="NZ_FAOZ01000025.1"/>
</dbReference>
<name>A0A0S4QVL9_9ACTN</name>
<dbReference type="InterPro" id="IPR002104">
    <property type="entry name" value="Integrase_catalytic"/>
</dbReference>
<keyword evidence="4" id="KW-1185">Reference proteome</keyword>
<dbReference type="PROSITE" id="PS51898">
    <property type="entry name" value="TYR_RECOMBINASE"/>
    <property type="match status" value="1"/>
</dbReference>
<dbReference type="GO" id="GO:0003677">
    <property type="term" value="F:DNA binding"/>
    <property type="evidence" value="ECO:0007669"/>
    <property type="project" value="InterPro"/>
</dbReference>
<keyword evidence="1" id="KW-0233">DNA recombination</keyword>
<evidence type="ECO:0000313" key="3">
    <source>
        <dbReference type="EMBL" id="CUU59134.1"/>
    </source>
</evidence>
<sequence length="146" mass="16394">MWLRLHVEEIGRLGADTPVWQTLRRRARDGGPPGRVPLSYEALRAVLRRANGLLGTNWSMHDLRHTCALRMIRDARLSLRDVQTILGHAHLATTETYLVEDDPQVIRRVRDHLAGRDEPLTLPGPGDATTPYRAEDLTVLLGPAGR</sequence>
<dbReference type="CDD" id="cd00397">
    <property type="entry name" value="DNA_BRE_C"/>
    <property type="match status" value="1"/>
</dbReference>
<reference evidence="4" key="1">
    <citation type="submission" date="2015-11" db="EMBL/GenBank/DDBJ databases">
        <authorList>
            <person name="Varghese N."/>
        </authorList>
    </citation>
    <scope>NUCLEOTIDE SEQUENCE [LARGE SCALE GENOMIC DNA]</scope>
    <source>
        <strain evidence="4">DSM 45899</strain>
    </source>
</reference>
<dbReference type="SUPFAM" id="SSF56349">
    <property type="entry name" value="DNA breaking-rejoining enzymes"/>
    <property type="match status" value="1"/>
</dbReference>
<evidence type="ECO:0000313" key="4">
    <source>
        <dbReference type="Proteomes" id="UP000198802"/>
    </source>
</evidence>
<dbReference type="EMBL" id="FAOZ01000025">
    <property type="protein sequence ID" value="CUU59134.1"/>
    <property type="molecule type" value="Genomic_DNA"/>
</dbReference>
<protein>
    <submittedName>
        <fullName evidence="3">Phage integrase family protein</fullName>
    </submittedName>
</protein>
<dbReference type="AlphaFoldDB" id="A0A0S4QVL9"/>
<proteinExistence type="predicted"/>
<accession>A0A0S4QVL9</accession>